<evidence type="ECO:0000256" key="1">
    <source>
        <dbReference type="SAM" id="Phobius"/>
    </source>
</evidence>
<accession>A0A058Z0S8</accession>
<feature type="domain" description="EGF-like" evidence="3">
    <location>
        <begin position="618"/>
        <end position="650"/>
    </location>
</feature>
<dbReference type="SUPFAM" id="SSF57184">
    <property type="entry name" value="Growth factor receptor domain"/>
    <property type="match status" value="8"/>
</dbReference>
<feature type="transmembrane region" description="Helical" evidence="1">
    <location>
        <begin position="1115"/>
        <end position="1139"/>
    </location>
</feature>
<evidence type="ECO:0000313" key="5">
    <source>
        <dbReference type="EMBL" id="KCV67746.1"/>
    </source>
</evidence>
<evidence type="ECO:0000259" key="3">
    <source>
        <dbReference type="SMART" id="SM00181"/>
    </source>
</evidence>
<protein>
    <recommendedName>
        <fullName evidence="7">TKL protein kinase</fullName>
    </recommendedName>
</protein>
<name>A0A058Z0S8_FONAL</name>
<dbReference type="SMART" id="SM01411">
    <property type="entry name" value="Ephrin_rec_like"/>
    <property type="match status" value="6"/>
</dbReference>
<feature type="domain" description="EGF-like" evidence="3">
    <location>
        <begin position="250"/>
        <end position="279"/>
    </location>
</feature>
<feature type="domain" description="EGF-like" evidence="3">
    <location>
        <begin position="347"/>
        <end position="382"/>
    </location>
</feature>
<dbReference type="GO" id="GO:0005524">
    <property type="term" value="F:ATP binding"/>
    <property type="evidence" value="ECO:0007669"/>
    <property type="project" value="InterPro"/>
</dbReference>
<dbReference type="OrthoDB" id="300641at2759"/>
<dbReference type="OMA" id="CKVSEPI"/>
<feature type="domain" description="EGF-like" evidence="3">
    <location>
        <begin position="143"/>
        <end position="173"/>
    </location>
</feature>
<dbReference type="Proteomes" id="UP000030693">
    <property type="component" value="Unassembled WGS sequence"/>
</dbReference>
<keyword evidence="1" id="KW-1133">Transmembrane helix</keyword>
<keyword evidence="1" id="KW-0472">Membrane</keyword>
<dbReference type="eggNOG" id="KOG3525">
    <property type="taxonomic scope" value="Eukaryota"/>
</dbReference>
<keyword evidence="6" id="KW-1185">Reference proteome</keyword>
<feature type="domain" description="EGF-like" evidence="3">
    <location>
        <begin position="304"/>
        <end position="346"/>
    </location>
</feature>
<keyword evidence="1" id="KW-0812">Transmembrane</keyword>
<dbReference type="SMART" id="SM00261">
    <property type="entry name" value="FU"/>
    <property type="match status" value="19"/>
</dbReference>
<dbReference type="Gene3D" id="2.10.220.10">
    <property type="entry name" value="Hormone Receptor, Insulin-like Growth Factor Receptor 1, Chain A, domain 2"/>
    <property type="match status" value="13"/>
</dbReference>
<evidence type="ECO:0000256" key="2">
    <source>
        <dbReference type="SAM" id="SignalP"/>
    </source>
</evidence>
<feature type="domain" description="EGF-like" evidence="3">
    <location>
        <begin position="566"/>
        <end position="601"/>
    </location>
</feature>
<dbReference type="InterPro" id="IPR006212">
    <property type="entry name" value="Furin_repeat"/>
</dbReference>
<feature type="domain" description="EGF-like" evidence="3">
    <location>
        <begin position="397"/>
        <end position="446"/>
    </location>
</feature>
<evidence type="ECO:0000313" key="6">
    <source>
        <dbReference type="Proteomes" id="UP000030693"/>
    </source>
</evidence>
<feature type="domain" description="EGF-like" evidence="3">
    <location>
        <begin position="462"/>
        <end position="491"/>
    </location>
</feature>
<feature type="domain" description="EGF-like" evidence="3">
    <location>
        <begin position="791"/>
        <end position="834"/>
    </location>
</feature>
<dbReference type="InterPro" id="IPR011009">
    <property type="entry name" value="Kinase-like_dom_sf"/>
</dbReference>
<dbReference type="GeneID" id="20530581"/>
<dbReference type="InterPro" id="IPR009030">
    <property type="entry name" value="Growth_fac_rcpt_cys_sf"/>
</dbReference>
<dbReference type="SMART" id="SM00220">
    <property type="entry name" value="S_TKc"/>
    <property type="match status" value="1"/>
</dbReference>
<evidence type="ECO:0000259" key="4">
    <source>
        <dbReference type="SMART" id="SM00220"/>
    </source>
</evidence>
<feature type="domain" description="Protein kinase" evidence="4">
    <location>
        <begin position="1189"/>
        <end position="1403"/>
    </location>
</feature>
<feature type="domain" description="EGF-like" evidence="3">
    <location>
        <begin position="205"/>
        <end position="249"/>
    </location>
</feature>
<dbReference type="InterPro" id="IPR000719">
    <property type="entry name" value="Prot_kinase_dom"/>
</dbReference>
<organism evidence="5">
    <name type="scientific">Fonticula alba</name>
    <name type="common">Slime mold</name>
    <dbReference type="NCBI Taxonomy" id="691883"/>
    <lineage>
        <taxon>Eukaryota</taxon>
        <taxon>Rotosphaerida</taxon>
        <taxon>Fonticulaceae</taxon>
        <taxon>Fonticula</taxon>
    </lineage>
</organism>
<feature type="domain" description="EGF-like" evidence="3">
    <location>
        <begin position="907"/>
        <end position="939"/>
    </location>
</feature>
<dbReference type="InterPro" id="IPR000742">
    <property type="entry name" value="EGF"/>
</dbReference>
<dbReference type="CDD" id="cd00064">
    <property type="entry name" value="FU"/>
    <property type="match status" value="7"/>
</dbReference>
<gene>
    <name evidence="5" type="ORF">H696_05856</name>
</gene>
<reference evidence="5" key="1">
    <citation type="submission" date="2013-04" db="EMBL/GenBank/DDBJ databases">
        <title>The Genome Sequence of Fonticula alba ATCC 38817.</title>
        <authorList>
            <consortium name="The Broad Institute Genomics Platform"/>
            <person name="Russ C."/>
            <person name="Cuomo C."/>
            <person name="Burger G."/>
            <person name="Gray M.W."/>
            <person name="Holland P.W.H."/>
            <person name="King N."/>
            <person name="Lang F.B.F."/>
            <person name="Roger A.J."/>
            <person name="Ruiz-Trillo I."/>
            <person name="Brown M."/>
            <person name="Walker B."/>
            <person name="Young S."/>
            <person name="Zeng Q."/>
            <person name="Gargeya S."/>
            <person name="Fitzgerald M."/>
            <person name="Haas B."/>
            <person name="Abouelleil A."/>
            <person name="Allen A.W."/>
            <person name="Alvarado L."/>
            <person name="Arachchi H.M."/>
            <person name="Berlin A.M."/>
            <person name="Chapman S.B."/>
            <person name="Gainer-Dewar J."/>
            <person name="Goldberg J."/>
            <person name="Griggs A."/>
            <person name="Gujja S."/>
            <person name="Hansen M."/>
            <person name="Howarth C."/>
            <person name="Imamovic A."/>
            <person name="Ireland A."/>
            <person name="Larimer J."/>
            <person name="McCowan C."/>
            <person name="Murphy C."/>
            <person name="Pearson M."/>
            <person name="Poon T.W."/>
            <person name="Priest M."/>
            <person name="Roberts A."/>
            <person name="Saif S."/>
            <person name="Shea T."/>
            <person name="Sisk P."/>
            <person name="Sykes S."/>
            <person name="Wortman J."/>
            <person name="Nusbaum C."/>
            <person name="Birren B."/>
        </authorList>
    </citation>
    <scope>NUCLEOTIDE SEQUENCE [LARGE SCALE GENOMIC DNA]</scope>
    <source>
        <strain evidence="5">ATCC 38817</strain>
    </source>
</reference>
<evidence type="ECO:0008006" key="7">
    <source>
        <dbReference type="Google" id="ProtNLM"/>
    </source>
</evidence>
<feature type="domain" description="EGF-like" evidence="3">
    <location>
        <begin position="852"/>
        <end position="885"/>
    </location>
</feature>
<dbReference type="Gene3D" id="1.10.510.10">
    <property type="entry name" value="Transferase(Phosphotransferase) domain 1"/>
    <property type="match status" value="1"/>
</dbReference>
<keyword evidence="2" id="KW-0732">Signal</keyword>
<dbReference type="GO" id="GO:0004672">
    <property type="term" value="F:protein kinase activity"/>
    <property type="evidence" value="ECO:0007669"/>
    <property type="project" value="InterPro"/>
</dbReference>
<sequence length="1406" mass="146133">MARRRFPGPPALLPCLSLLGLVLLLTTLAFARPPPGDAPAAPAPKHAGGPLARPHAAPRAACPAECTACNESGCTRCRPGLYLHLGDPATCTDTCPSEPYTVDGVAYCQPNLVENCLYYASTGGRCAECMTGFFLEGPWSCRPCSTLNCYHCDPGGRCFGCHPGFYLAGYDCLPCSSGCTQCSSAGYCTACAAGHFLHEDACVSACPPGHAPGPDRQCVPCPSSCTSCAAGGVCTACAPGYHLTGQACTPCPAGCSTCTGPTACTACHTGHVLHRGTCGTSCPGGFFPDAKRGMCAGCPAGCGACAGPTGPCSACQPGFFLHQRACVTICPAGFVETNAPSGPHCAPCSAGCLACEAALHDGAPGRCFTCQEDRYLHEGQCVGSCPAGTFTSAEGNRCDTCPAACARCTAPPAAPPTDATAPAPGTDIPRCSACRPGFFLNDWQCVPSCPTGTFPSGERCLPCGQGCSRCQSAKICEMCEPTFHRHNDVCMEACPPGHYNTHDLSSGNVCQPCFNLCAECKGPNVNDCTKCQAPLTIRQPIPPVSPPKDHGDCVPDCMNDPSQCVECGRDCELCRRAPHDPAVIECLVCRYGLVTLDGNCVEECPRRHTLLLGGHCARCSPTCGDTCSGPASTQCMSCPKNKVLQAGECRDACSAFGWFADSSISCARCDPSCAQCQAPGPNGCSACPRGSLRLAAEVPPAGAAARPAGTMCVTSCPQGMFSDLARGECRPCHGSCRECIGPGADNCLSCTNAEDLLFRGACMAACPAGHFAPARARAAAPKDAGPRQCEPCPTGCTTCDPAPSDAGTKTRSDLSCTSCSEGFLLLPGPPGDCVFSCPTGFWPNVPERRCIRCSAACSRCIEPHGACTVCADPNHRLRPSTGRCIDTCDPATEAEGISPTGQLSCQPCHPTCQGCLRPGDEAACVACPVGRHLHAGACLEVCPAGYFTAPEAGGVCLACVQPCATCDGPTPAHCLSCRGDLLLRQGSCHTDCPVEEHWLDAAARVCHPCTAGCDRCDRAGCTACKAGLLMLRLDPHTRRLNTSATVASAVTEPMTTCVQSCPGGFYPEHFGGQRMAECVPCAPGCHTCTGPDEHLCELTWCQADMSCMSTSRTTILGVSVGLCLLILLLVAGTLVYFLVVKRARLAKPPVLAPAPPPAADDENSTIMNTVLDLALPGFLLLSYHRDLRIDRKAPSGCGSQGGVFPVAALSSRLLESANDTPLVIKMPNDAPQMNMSVTLVQVQAMFKNELSILWALQSSPNVVKLFGYTEDPSTLVLERYQADMMNLLDSTPGPLGGDDLSSILQGLAALNHMAADIFSLGAVIWHLLSHARPWNGLLSSDIATRVQSGELPDSYGPGLRLDAPGRPAPPPIALKALSLLHSLWAFDPASRPLASHVSAQILAPPE</sequence>
<dbReference type="SMART" id="SM00181">
    <property type="entry name" value="EGF"/>
    <property type="match status" value="14"/>
</dbReference>
<feature type="signal peptide" evidence="2">
    <location>
        <begin position="1"/>
        <end position="31"/>
    </location>
</feature>
<proteinExistence type="predicted"/>
<dbReference type="EMBL" id="KB932214">
    <property type="protein sequence ID" value="KCV67746.1"/>
    <property type="molecule type" value="Genomic_DNA"/>
</dbReference>
<dbReference type="SUPFAM" id="SSF56112">
    <property type="entry name" value="Protein kinase-like (PK-like)"/>
    <property type="match status" value="1"/>
</dbReference>
<feature type="domain" description="EGF-like" evidence="3">
    <location>
        <begin position="174"/>
        <end position="203"/>
    </location>
</feature>
<feature type="domain" description="EGF-like" evidence="3">
    <location>
        <begin position="958"/>
        <end position="989"/>
    </location>
</feature>
<dbReference type="PANTHER" id="PTHR15332:SF175">
    <property type="entry name" value="PROPROTEIN CONVERTASE SUBTILISIN_KEXIN TYPE 5-LIKE"/>
    <property type="match status" value="1"/>
</dbReference>
<dbReference type="RefSeq" id="XP_009497930.1">
    <property type="nucleotide sequence ID" value="XM_009499655.1"/>
</dbReference>
<feature type="chain" id="PRO_5001565922" description="TKL protein kinase" evidence="2">
    <location>
        <begin position="32"/>
        <end position="1406"/>
    </location>
</feature>
<dbReference type="PANTHER" id="PTHR15332">
    <property type="entry name" value="PROPROTEIN CONVERTASE SUBTILISIN_KEXIN TYPE 5-LIKE"/>
    <property type="match status" value="1"/>
</dbReference>